<name>A0A081R9Y2_SPHCR</name>
<reference evidence="4 5" key="1">
    <citation type="submission" date="2014-02" db="EMBL/GenBank/DDBJ databases">
        <title>Whole genome sequence of Sphingobium chlorophenolicum NBRC 16172.</title>
        <authorList>
            <person name="Gan H.M."/>
            <person name="Gan H.Y."/>
            <person name="Chew T.H."/>
            <person name="Savka M.A."/>
        </authorList>
    </citation>
    <scope>NUCLEOTIDE SEQUENCE [LARGE SCALE GENOMIC DNA]</scope>
    <source>
        <strain evidence="4 5">NBRC 16172</strain>
    </source>
</reference>
<dbReference type="Proteomes" id="UP000028411">
    <property type="component" value="Unassembled WGS sequence"/>
</dbReference>
<sequence length="251" mass="26025">MADLFNLAGKTAFVTGASGGLGAHFAETLAGAGAKVIVAARRVDALAGVAERIRASGGTCETVALDVSSAASIASVEPLLAEVDILVNNAGVAADKPFLDQSEEDWDRVLDTNAKGMFLLSQSAARAMRAHGRGGSIINIASILGLRQGSRVSTYAVSKAATIQLTKVAALELARFGVRVNCICPGYIATDINRDFWETEAGAAMLRRVPQRRLGEPRELDGPLLLLASDASSFMTGSVIVADGGHLTSTL</sequence>
<dbReference type="InterPro" id="IPR057326">
    <property type="entry name" value="KR_dom"/>
</dbReference>
<protein>
    <submittedName>
        <fullName evidence="4">3-oxoacyl-(Acyl-carrier-protein) reductase</fullName>
        <ecNumber evidence="4">1.1.1.100</ecNumber>
    </submittedName>
</protein>
<dbReference type="Gene3D" id="3.40.50.720">
    <property type="entry name" value="NAD(P)-binding Rossmann-like Domain"/>
    <property type="match status" value="1"/>
</dbReference>
<feature type="domain" description="Ketoreductase" evidence="3">
    <location>
        <begin position="10"/>
        <end position="146"/>
    </location>
</feature>
<evidence type="ECO:0000256" key="2">
    <source>
        <dbReference type="ARBA" id="ARBA00051383"/>
    </source>
</evidence>
<dbReference type="RefSeq" id="WP_037455593.1">
    <property type="nucleotide sequence ID" value="NZ_JFHR01000057.1"/>
</dbReference>
<keyword evidence="4" id="KW-0560">Oxidoreductase</keyword>
<dbReference type="eggNOG" id="COG1028">
    <property type="taxonomic scope" value="Bacteria"/>
</dbReference>
<dbReference type="PROSITE" id="PS00061">
    <property type="entry name" value="ADH_SHORT"/>
    <property type="match status" value="1"/>
</dbReference>
<comment type="caution">
    <text evidence="4">The sequence shown here is derived from an EMBL/GenBank/DDBJ whole genome shotgun (WGS) entry which is preliminary data.</text>
</comment>
<evidence type="ECO:0000313" key="4">
    <source>
        <dbReference type="EMBL" id="KEQ52005.1"/>
    </source>
</evidence>
<dbReference type="EC" id="1.1.1.100" evidence="4"/>
<dbReference type="InterPro" id="IPR020904">
    <property type="entry name" value="Sc_DH/Rdtase_CS"/>
</dbReference>
<dbReference type="AlphaFoldDB" id="A0A081R9Y2"/>
<dbReference type="PATRIC" id="fig|46429.4.peg.3743"/>
<proteinExistence type="inferred from homology"/>
<dbReference type="EMBL" id="JFHR01000057">
    <property type="protein sequence ID" value="KEQ52005.1"/>
    <property type="molecule type" value="Genomic_DNA"/>
</dbReference>
<evidence type="ECO:0000256" key="1">
    <source>
        <dbReference type="ARBA" id="ARBA00006484"/>
    </source>
</evidence>
<organism evidence="4 5">
    <name type="scientific">Sphingobium chlorophenolicum</name>
    <dbReference type="NCBI Taxonomy" id="46429"/>
    <lineage>
        <taxon>Bacteria</taxon>
        <taxon>Pseudomonadati</taxon>
        <taxon>Pseudomonadota</taxon>
        <taxon>Alphaproteobacteria</taxon>
        <taxon>Sphingomonadales</taxon>
        <taxon>Sphingomonadaceae</taxon>
        <taxon>Sphingobium</taxon>
    </lineage>
</organism>
<dbReference type="InterPro" id="IPR036291">
    <property type="entry name" value="NAD(P)-bd_dom_sf"/>
</dbReference>
<evidence type="ECO:0000259" key="3">
    <source>
        <dbReference type="SMART" id="SM00822"/>
    </source>
</evidence>
<accession>A0A081R9Y2</accession>
<comment type="similarity">
    <text evidence="1">Belongs to the short-chain dehydrogenases/reductases (SDR) family.</text>
</comment>
<dbReference type="Pfam" id="PF13561">
    <property type="entry name" value="adh_short_C2"/>
    <property type="match status" value="1"/>
</dbReference>
<dbReference type="SUPFAM" id="SSF51735">
    <property type="entry name" value="NAD(P)-binding Rossmann-fold domains"/>
    <property type="match status" value="1"/>
</dbReference>
<evidence type="ECO:0000313" key="5">
    <source>
        <dbReference type="Proteomes" id="UP000028411"/>
    </source>
</evidence>
<dbReference type="PRINTS" id="PR00080">
    <property type="entry name" value="SDRFAMILY"/>
</dbReference>
<dbReference type="FunFam" id="3.40.50.720:FF:000084">
    <property type="entry name" value="Short-chain dehydrogenase reductase"/>
    <property type="match status" value="1"/>
</dbReference>
<dbReference type="GO" id="GO:0030497">
    <property type="term" value="P:fatty acid elongation"/>
    <property type="evidence" value="ECO:0007669"/>
    <property type="project" value="TreeGrafter"/>
</dbReference>
<dbReference type="InterPro" id="IPR002347">
    <property type="entry name" value="SDR_fam"/>
</dbReference>
<dbReference type="OrthoDB" id="286404at2"/>
<dbReference type="PRINTS" id="PR00081">
    <property type="entry name" value="GDHRDH"/>
</dbReference>
<dbReference type="PANTHER" id="PTHR42760:SF135">
    <property type="entry name" value="BLL7886 PROTEIN"/>
    <property type="match status" value="1"/>
</dbReference>
<dbReference type="PANTHER" id="PTHR42760">
    <property type="entry name" value="SHORT-CHAIN DEHYDROGENASES/REDUCTASES FAMILY MEMBER"/>
    <property type="match status" value="1"/>
</dbReference>
<comment type="catalytic activity">
    <reaction evidence="2">
        <text>2,5-dichlorocyclohexa-2,5-dien-1,4-diol + NAD(+) = 2,5-dichlorohydroquinone + NADH + H(+)</text>
        <dbReference type="Rhea" id="RHEA:15741"/>
        <dbReference type="ChEBI" id="CHEBI:15378"/>
        <dbReference type="ChEBI" id="CHEBI:27545"/>
        <dbReference type="ChEBI" id="CHEBI:28975"/>
        <dbReference type="ChEBI" id="CHEBI:57540"/>
        <dbReference type="ChEBI" id="CHEBI:57945"/>
    </reaction>
</comment>
<gene>
    <name evidence="4" type="ORF">BV95_03756</name>
</gene>
<dbReference type="GO" id="GO:0004316">
    <property type="term" value="F:3-oxoacyl-[acyl-carrier-protein] reductase (NADPH) activity"/>
    <property type="evidence" value="ECO:0007669"/>
    <property type="project" value="UniProtKB-EC"/>
</dbReference>
<dbReference type="SMART" id="SM00822">
    <property type="entry name" value="PKS_KR"/>
    <property type="match status" value="1"/>
</dbReference>
<dbReference type="GO" id="GO:0018502">
    <property type="term" value="F:2,5-dichloro-2,5-cyclohexadiene-1,4-diol dehydrogenase activity"/>
    <property type="evidence" value="ECO:0007669"/>
    <property type="project" value="RHEA"/>
</dbReference>